<sequence>MLQHLPPLPSRSLEWEACGRSRGHSEAAVQGPREWFPLERALGYSPLSQRSCSSRLLGRWPSNRGCRMGALRPEGGVLLGWAMQGAGLSSAASLLGVRERTLDARIGDIRNALYIYSLENHPGLADACGKAGQWRRPPTTSAPHTLPAPDAPHVSSLCLPASPLLTQPATFYQCVVFQLCQLFCPWGPPSPRGKHLVTFSSNGLQHCVIGCTALAEIRVRDDAGFVLMRLLTCPAVASDQKWMPGSEQSEFLVGRQAGRRKSAGLGEQAWHTRGLERQKERSAQVAEVHSSEPFCSGFWVEGYEVSRCAGPGPIRRVTASAHECWTFLFSGRQQLRFLGEGTLGQSSLGADSPVLPGWAPGGRTFDSGQSVVECDSRAKITEF</sequence>
<dbReference type="EMBL" id="KB030406">
    <property type="protein sequence ID" value="ELK17423.1"/>
    <property type="molecule type" value="Genomic_DNA"/>
</dbReference>
<gene>
    <name evidence="1" type="ORF">PAL_GLEAN10018958</name>
</gene>
<accession>L5L328</accession>
<dbReference type="AlphaFoldDB" id="L5L328"/>
<evidence type="ECO:0000313" key="1">
    <source>
        <dbReference type="EMBL" id="ELK17423.1"/>
    </source>
</evidence>
<dbReference type="InParanoid" id="L5L328"/>
<evidence type="ECO:0000313" key="2">
    <source>
        <dbReference type="Proteomes" id="UP000010552"/>
    </source>
</evidence>
<organism evidence="1 2">
    <name type="scientific">Pteropus alecto</name>
    <name type="common">Black flying fox</name>
    <dbReference type="NCBI Taxonomy" id="9402"/>
    <lineage>
        <taxon>Eukaryota</taxon>
        <taxon>Metazoa</taxon>
        <taxon>Chordata</taxon>
        <taxon>Craniata</taxon>
        <taxon>Vertebrata</taxon>
        <taxon>Euteleostomi</taxon>
        <taxon>Mammalia</taxon>
        <taxon>Eutheria</taxon>
        <taxon>Laurasiatheria</taxon>
        <taxon>Chiroptera</taxon>
        <taxon>Yinpterochiroptera</taxon>
        <taxon>Pteropodoidea</taxon>
        <taxon>Pteropodidae</taxon>
        <taxon>Pteropodinae</taxon>
        <taxon>Pteropus</taxon>
    </lineage>
</organism>
<protein>
    <submittedName>
        <fullName evidence="1">Uncharacterized protein</fullName>
    </submittedName>
</protein>
<proteinExistence type="predicted"/>
<reference evidence="2" key="1">
    <citation type="journal article" date="2013" name="Science">
        <title>Comparative analysis of bat genomes provides insight into the evolution of flight and immunity.</title>
        <authorList>
            <person name="Zhang G."/>
            <person name="Cowled C."/>
            <person name="Shi Z."/>
            <person name="Huang Z."/>
            <person name="Bishop-Lilly K.A."/>
            <person name="Fang X."/>
            <person name="Wynne J.W."/>
            <person name="Xiong Z."/>
            <person name="Baker M.L."/>
            <person name="Zhao W."/>
            <person name="Tachedjian M."/>
            <person name="Zhu Y."/>
            <person name="Zhou P."/>
            <person name="Jiang X."/>
            <person name="Ng J."/>
            <person name="Yang L."/>
            <person name="Wu L."/>
            <person name="Xiao J."/>
            <person name="Feng Y."/>
            <person name="Chen Y."/>
            <person name="Sun X."/>
            <person name="Zhang Y."/>
            <person name="Marsh G.A."/>
            <person name="Crameri G."/>
            <person name="Broder C.C."/>
            <person name="Frey K.G."/>
            <person name="Wang L.F."/>
            <person name="Wang J."/>
        </authorList>
    </citation>
    <scope>NUCLEOTIDE SEQUENCE [LARGE SCALE GENOMIC DNA]</scope>
</reference>
<name>L5L328_PTEAL</name>
<keyword evidence="2" id="KW-1185">Reference proteome</keyword>
<dbReference type="Proteomes" id="UP000010552">
    <property type="component" value="Unassembled WGS sequence"/>
</dbReference>